<accession>C6LF97</accession>
<protein>
    <submittedName>
        <fullName evidence="1">Uncharacterized protein</fullName>
    </submittedName>
</protein>
<comment type="caution">
    <text evidence="1">The sequence shown here is derived from an EMBL/GenBank/DDBJ whole genome shotgun (WGS) entry which is preliminary data.</text>
</comment>
<evidence type="ECO:0000313" key="2">
    <source>
        <dbReference type="Proteomes" id="UP000005561"/>
    </source>
</evidence>
<dbReference type="EMBL" id="ACCL02000009">
    <property type="protein sequence ID" value="EET60835.1"/>
    <property type="molecule type" value="Genomic_DNA"/>
</dbReference>
<dbReference type="AlphaFoldDB" id="C6LF97"/>
<keyword evidence="2" id="KW-1185">Reference proteome</keyword>
<name>C6LF97_9FIRM</name>
<gene>
    <name evidence="1" type="ORF">BRYFOR_07298</name>
</gene>
<evidence type="ECO:0000313" key="1">
    <source>
        <dbReference type="EMBL" id="EET60835.1"/>
    </source>
</evidence>
<sequence>MLPFCFCIVCKTHCPAGGCLPGSYLQYFTLPFSQDFPIQIHYIFLLLTLQVHPL</sequence>
<reference evidence="1" key="1">
    <citation type="submission" date="2009-07" db="EMBL/GenBank/DDBJ databases">
        <authorList>
            <person name="Weinstock G."/>
            <person name="Sodergren E."/>
            <person name="Clifton S."/>
            <person name="Fulton L."/>
            <person name="Fulton B."/>
            <person name="Courtney L."/>
            <person name="Fronick C."/>
            <person name="Harrison M."/>
            <person name="Strong C."/>
            <person name="Farmer C."/>
            <person name="Delahaunty K."/>
            <person name="Markovic C."/>
            <person name="Hall O."/>
            <person name="Minx P."/>
            <person name="Tomlinson C."/>
            <person name="Mitreva M."/>
            <person name="Nelson J."/>
            <person name="Hou S."/>
            <person name="Wollam A."/>
            <person name="Pepin K.H."/>
            <person name="Johnson M."/>
            <person name="Bhonagiri V."/>
            <person name="Nash W.E."/>
            <person name="Warren W."/>
            <person name="Chinwalla A."/>
            <person name="Mardis E.R."/>
            <person name="Wilson R.K."/>
        </authorList>
    </citation>
    <scope>NUCLEOTIDE SEQUENCE [LARGE SCALE GENOMIC DNA]</scope>
    <source>
        <strain evidence="1">DSM 14469</strain>
    </source>
</reference>
<proteinExistence type="predicted"/>
<dbReference type="Proteomes" id="UP000005561">
    <property type="component" value="Unassembled WGS sequence"/>
</dbReference>
<organism evidence="1 2">
    <name type="scientific">Marvinbryantia formatexigens DSM 14469</name>
    <dbReference type="NCBI Taxonomy" id="478749"/>
    <lineage>
        <taxon>Bacteria</taxon>
        <taxon>Bacillati</taxon>
        <taxon>Bacillota</taxon>
        <taxon>Clostridia</taxon>
        <taxon>Lachnospirales</taxon>
        <taxon>Lachnospiraceae</taxon>
        <taxon>Marvinbryantia</taxon>
    </lineage>
</organism>